<feature type="domain" description="Glutaredoxin" evidence="17">
    <location>
        <begin position="1"/>
        <end position="62"/>
    </location>
</feature>
<dbReference type="AlphaFoldDB" id="A0A6F9DCZ1"/>
<dbReference type="InterPro" id="IPR014025">
    <property type="entry name" value="Glutaredoxin_subgr"/>
</dbReference>
<gene>
    <name evidence="18" type="primary">Glrx-001</name>
</gene>
<dbReference type="Gene3D" id="3.40.30.10">
    <property type="entry name" value="Glutaredoxin"/>
    <property type="match status" value="1"/>
</dbReference>
<evidence type="ECO:0000256" key="3">
    <source>
        <dbReference type="ARBA" id="ARBA00022448"/>
    </source>
</evidence>
<keyword evidence="12" id="KW-0318">Glutathionylation</keyword>
<evidence type="ECO:0000256" key="13">
    <source>
        <dbReference type="ARBA" id="ARBA00023284"/>
    </source>
</evidence>
<keyword evidence="6" id="KW-0809">Transit peptide</keyword>
<evidence type="ECO:0000256" key="1">
    <source>
        <dbReference type="ARBA" id="ARBA00004173"/>
    </source>
</evidence>
<keyword evidence="13" id="KW-0676">Redox-active center</keyword>
<evidence type="ECO:0000256" key="15">
    <source>
        <dbReference type="ARBA" id="ARBA00038558"/>
    </source>
</evidence>
<accession>A0A6F9DCZ1</accession>
<keyword evidence="5" id="KW-0479">Metal-binding</keyword>
<dbReference type="SUPFAM" id="SSF52833">
    <property type="entry name" value="Thioredoxin-like"/>
    <property type="match status" value="1"/>
</dbReference>
<dbReference type="InterPro" id="IPR002109">
    <property type="entry name" value="Glutaredoxin"/>
</dbReference>
<protein>
    <recommendedName>
        <fullName evidence="16">Glutaredoxin-2, mitochondrial</fullName>
    </recommendedName>
</protein>
<evidence type="ECO:0000256" key="16">
    <source>
        <dbReference type="ARBA" id="ARBA00039819"/>
    </source>
</evidence>
<keyword evidence="9" id="KW-0411">Iron-sulfur</keyword>
<comment type="function">
    <text evidence="14">Glutathione-dependent oxidoreductase that facilitates the maintenance of mitochondrial redox homeostasis upon induction of apoptosis by oxidative stress. Involved in response to hydrogen peroxide and regulation of apoptosis caused by oxidative stress. Acts as a very efficient catalyst of monothiol reactions because of its high affinity for protein glutathione-mixed disulfides. Can receive electrons not only from glutathione (GSH), but also from thioredoxin reductase supporting both monothiol and dithiol reactions. Efficiently catalyzes both glutathionylation and deglutathionylation of mitochondrial complex I, which in turn regulates the superoxide production by the complex. Overexpression decreases the susceptibility to apoptosis and prevents loss of cardiolipin and cytochrome c release.</text>
</comment>
<dbReference type="InterPro" id="IPR036249">
    <property type="entry name" value="Thioredoxin-like_sf"/>
</dbReference>
<keyword evidence="10" id="KW-0496">Mitochondrion</keyword>
<evidence type="ECO:0000256" key="6">
    <source>
        <dbReference type="ARBA" id="ARBA00022946"/>
    </source>
</evidence>
<evidence type="ECO:0000259" key="17">
    <source>
        <dbReference type="Pfam" id="PF00462"/>
    </source>
</evidence>
<sequence length="83" mass="8963">MVFSKTTCGYCGMAKRALHETGVKYGLMELNQRSDCGKIQQILKEITGASTVPRVFINGKCIGGGTETVALQRNGKLLELVQA</sequence>
<evidence type="ECO:0000256" key="12">
    <source>
        <dbReference type="ARBA" id="ARBA00023206"/>
    </source>
</evidence>
<dbReference type="PANTHER" id="PTHR46679:SF1">
    <property type="entry name" value="GLUTAREDOXIN-2, MITOCHONDRIAL"/>
    <property type="match status" value="1"/>
</dbReference>
<organism evidence="18">
    <name type="scientific">Phallusia mammillata</name>
    <dbReference type="NCBI Taxonomy" id="59560"/>
    <lineage>
        <taxon>Eukaryota</taxon>
        <taxon>Metazoa</taxon>
        <taxon>Chordata</taxon>
        <taxon>Tunicata</taxon>
        <taxon>Ascidiacea</taxon>
        <taxon>Phlebobranchia</taxon>
        <taxon>Ascidiidae</taxon>
        <taxon>Phallusia</taxon>
    </lineage>
</organism>
<evidence type="ECO:0000256" key="2">
    <source>
        <dbReference type="ARBA" id="ARBA00007787"/>
    </source>
</evidence>
<comment type="subcellular location">
    <subcellularLocation>
        <location evidence="1">Mitochondrion</location>
    </subcellularLocation>
</comment>
<dbReference type="CDD" id="cd03419">
    <property type="entry name" value="GRX_GRXh_1_2_like"/>
    <property type="match status" value="1"/>
</dbReference>
<keyword evidence="4" id="KW-0001">2Fe-2S</keyword>
<proteinExistence type="evidence at transcript level"/>
<keyword evidence="11" id="KW-1015">Disulfide bond</keyword>
<dbReference type="GO" id="GO:0046872">
    <property type="term" value="F:metal ion binding"/>
    <property type="evidence" value="ECO:0007669"/>
    <property type="project" value="UniProtKB-KW"/>
</dbReference>
<dbReference type="Pfam" id="PF00462">
    <property type="entry name" value="Glutaredoxin"/>
    <property type="match status" value="1"/>
</dbReference>
<dbReference type="InterPro" id="IPR011899">
    <property type="entry name" value="Glutaredoxin_euk/vir"/>
</dbReference>
<comment type="subunit">
    <text evidence="15">Monomer; active form. Homodimer; inactive form. The homodimer is probably linked by 1 2Fe-2S cluster.</text>
</comment>
<name>A0A6F9DCZ1_9ASCI</name>
<dbReference type="PRINTS" id="PR00160">
    <property type="entry name" value="GLUTAREDOXIN"/>
</dbReference>
<dbReference type="GO" id="GO:0015035">
    <property type="term" value="F:protein-disulfide reductase activity"/>
    <property type="evidence" value="ECO:0007669"/>
    <property type="project" value="TreeGrafter"/>
</dbReference>
<dbReference type="PROSITE" id="PS51354">
    <property type="entry name" value="GLUTAREDOXIN_2"/>
    <property type="match status" value="1"/>
</dbReference>
<evidence type="ECO:0000313" key="18">
    <source>
        <dbReference type="EMBL" id="CAB3249413.1"/>
    </source>
</evidence>
<keyword evidence="3" id="KW-0813">Transport</keyword>
<evidence type="ECO:0000256" key="8">
    <source>
        <dbReference type="ARBA" id="ARBA00023004"/>
    </source>
</evidence>
<comment type="similarity">
    <text evidence="2">Belongs to the glutaredoxin family.</text>
</comment>
<dbReference type="NCBIfam" id="TIGR02180">
    <property type="entry name" value="GRX_euk"/>
    <property type="match status" value="1"/>
</dbReference>
<evidence type="ECO:0000256" key="7">
    <source>
        <dbReference type="ARBA" id="ARBA00022982"/>
    </source>
</evidence>
<evidence type="ECO:0000256" key="14">
    <source>
        <dbReference type="ARBA" id="ARBA00037470"/>
    </source>
</evidence>
<evidence type="ECO:0000256" key="11">
    <source>
        <dbReference type="ARBA" id="ARBA00023157"/>
    </source>
</evidence>
<evidence type="ECO:0000256" key="5">
    <source>
        <dbReference type="ARBA" id="ARBA00022723"/>
    </source>
</evidence>
<keyword evidence="7" id="KW-0249">Electron transport</keyword>
<dbReference type="EMBL" id="LR785462">
    <property type="protein sequence ID" value="CAB3249413.1"/>
    <property type="molecule type" value="mRNA"/>
</dbReference>
<dbReference type="PANTHER" id="PTHR46679">
    <property type="match status" value="1"/>
</dbReference>
<reference evidence="18" key="1">
    <citation type="submission" date="2020-04" db="EMBL/GenBank/DDBJ databases">
        <authorList>
            <person name="Neveu A P."/>
        </authorList>
    </citation>
    <scope>NUCLEOTIDE SEQUENCE</scope>
    <source>
        <tissue evidence="18">Whole embryo</tissue>
    </source>
</reference>
<keyword evidence="8" id="KW-0408">Iron</keyword>
<evidence type="ECO:0000256" key="4">
    <source>
        <dbReference type="ARBA" id="ARBA00022714"/>
    </source>
</evidence>
<evidence type="ECO:0000256" key="9">
    <source>
        <dbReference type="ARBA" id="ARBA00023014"/>
    </source>
</evidence>
<dbReference type="GO" id="GO:0005739">
    <property type="term" value="C:mitochondrion"/>
    <property type="evidence" value="ECO:0007669"/>
    <property type="project" value="UniProtKB-SubCell"/>
</dbReference>
<evidence type="ECO:0000256" key="10">
    <source>
        <dbReference type="ARBA" id="ARBA00023128"/>
    </source>
</evidence>
<dbReference type="GO" id="GO:0051537">
    <property type="term" value="F:2 iron, 2 sulfur cluster binding"/>
    <property type="evidence" value="ECO:0007669"/>
    <property type="project" value="UniProtKB-KW"/>
</dbReference>